<dbReference type="Proteomes" id="UP000054549">
    <property type="component" value="Unassembled WGS sequence"/>
</dbReference>
<dbReference type="HOGENOM" id="CLU_056227_0_0_1"/>
<name>A0A0C2WV27_AMAMK</name>
<keyword evidence="2" id="KW-1185">Reference proteome</keyword>
<organism evidence="1 2">
    <name type="scientific">Amanita muscaria (strain Koide BX008)</name>
    <dbReference type="NCBI Taxonomy" id="946122"/>
    <lineage>
        <taxon>Eukaryota</taxon>
        <taxon>Fungi</taxon>
        <taxon>Dikarya</taxon>
        <taxon>Basidiomycota</taxon>
        <taxon>Agaricomycotina</taxon>
        <taxon>Agaricomycetes</taxon>
        <taxon>Agaricomycetidae</taxon>
        <taxon>Agaricales</taxon>
        <taxon>Pluteineae</taxon>
        <taxon>Amanitaceae</taxon>
        <taxon>Amanita</taxon>
    </lineage>
</organism>
<dbReference type="AlphaFoldDB" id="A0A0C2WV27"/>
<evidence type="ECO:0008006" key="3">
    <source>
        <dbReference type="Google" id="ProtNLM"/>
    </source>
</evidence>
<dbReference type="InParanoid" id="A0A0C2WV27"/>
<accession>A0A0C2WV27</accession>
<dbReference type="OrthoDB" id="3159295at2759"/>
<protein>
    <recommendedName>
        <fullName evidence="3">F-box domain-containing protein</fullName>
    </recommendedName>
</protein>
<sequence>MINLEPRLQSSPRVPLEVIDRIVELTLDSNGFSAIEAFSRASSTFRITALRRYMRHITPKSKRHWTKLFRFLEALTESSSKQNNKGGFVWVKSICASSRDLMYAPGKLGSFIRLQTLSLDFYHEGLSTQKTRILQLCHNLSPAAFLYLTSLTVTHLPGIDTTTLRLIANAFPELLDLYLSCAERLEYSCCWYCYEDSLEGTIHSPIPGMFSSATSLAVTFANALQPLTKLTHLFLGIFLSDEMLPSGITRRWWEKRCHRV</sequence>
<reference evidence="1 2" key="1">
    <citation type="submission" date="2014-04" db="EMBL/GenBank/DDBJ databases">
        <title>Evolutionary Origins and Diversification of the Mycorrhizal Mutualists.</title>
        <authorList>
            <consortium name="DOE Joint Genome Institute"/>
            <consortium name="Mycorrhizal Genomics Consortium"/>
            <person name="Kohler A."/>
            <person name="Kuo A."/>
            <person name="Nagy L.G."/>
            <person name="Floudas D."/>
            <person name="Copeland A."/>
            <person name="Barry K.W."/>
            <person name="Cichocki N."/>
            <person name="Veneault-Fourrey C."/>
            <person name="LaButti K."/>
            <person name="Lindquist E.A."/>
            <person name="Lipzen A."/>
            <person name="Lundell T."/>
            <person name="Morin E."/>
            <person name="Murat C."/>
            <person name="Riley R."/>
            <person name="Ohm R."/>
            <person name="Sun H."/>
            <person name="Tunlid A."/>
            <person name="Henrissat B."/>
            <person name="Grigoriev I.V."/>
            <person name="Hibbett D.S."/>
            <person name="Martin F."/>
        </authorList>
    </citation>
    <scope>NUCLEOTIDE SEQUENCE [LARGE SCALE GENOMIC DNA]</scope>
    <source>
        <strain evidence="1 2">Koide BX008</strain>
    </source>
</reference>
<dbReference type="EMBL" id="KN818241">
    <property type="protein sequence ID" value="KIL65602.1"/>
    <property type="molecule type" value="Genomic_DNA"/>
</dbReference>
<gene>
    <name evidence="1" type="ORF">M378DRAFT_1038098</name>
</gene>
<evidence type="ECO:0000313" key="2">
    <source>
        <dbReference type="Proteomes" id="UP000054549"/>
    </source>
</evidence>
<proteinExistence type="predicted"/>
<evidence type="ECO:0000313" key="1">
    <source>
        <dbReference type="EMBL" id="KIL65602.1"/>
    </source>
</evidence>